<sequence>MTQISNSPRILITGASGYLARFVVERLARQGYRLRGFDRVTPSDDRPLHDFVQGDITSFEDIRKACEDQDIVIHLVSIVRNREHLPLGAFNDIMVKGTWNTMEAAVQAGVRKIVNISSILAIGYREGPLDKPVREDDPFRAGSYDLYYVLGKWLGEEIGRAYSQAYSVPVIHIRPGVIDGDGQNEPPSVPDNPDKHWFQYVAPEDLAQAIEGAVTTQRAAQSSYFIVAGHPEAAFDISSARRDLGYDPQRNWTELTRMKPGGPA</sequence>
<comment type="caution">
    <text evidence="2">The sequence shown here is derived from an EMBL/GenBank/DDBJ whole genome shotgun (WGS) entry which is preliminary data.</text>
</comment>
<dbReference type="InterPro" id="IPR051783">
    <property type="entry name" value="NAD(P)-dependent_oxidoreduct"/>
</dbReference>
<reference evidence="3" key="1">
    <citation type="journal article" date="2019" name="Int. J. Syst. Evol. Microbiol.">
        <title>The Global Catalogue of Microorganisms (GCM) 10K type strain sequencing project: providing services to taxonomists for standard genome sequencing and annotation.</title>
        <authorList>
            <consortium name="The Broad Institute Genomics Platform"/>
            <consortium name="The Broad Institute Genome Sequencing Center for Infectious Disease"/>
            <person name="Wu L."/>
            <person name="Ma J."/>
        </authorList>
    </citation>
    <scope>NUCLEOTIDE SEQUENCE [LARGE SCALE GENOMIC DNA]</scope>
    <source>
        <strain evidence="3">CCUG 49571</strain>
    </source>
</reference>
<dbReference type="PANTHER" id="PTHR48079:SF6">
    <property type="entry name" value="NAD(P)-BINDING DOMAIN-CONTAINING PROTEIN-RELATED"/>
    <property type="match status" value="1"/>
</dbReference>
<dbReference type="Proteomes" id="UP001596028">
    <property type="component" value="Unassembled WGS sequence"/>
</dbReference>
<dbReference type="Gene3D" id="3.40.50.720">
    <property type="entry name" value="NAD(P)-binding Rossmann-like Domain"/>
    <property type="match status" value="1"/>
</dbReference>
<dbReference type="Pfam" id="PF01370">
    <property type="entry name" value="Epimerase"/>
    <property type="match status" value="1"/>
</dbReference>
<evidence type="ECO:0000313" key="3">
    <source>
        <dbReference type="Proteomes" id="UP001596028"/>
    </source>
</evidence>
<keyword evidence="3" id="KW-1185">Reference proteome</keyword>
<dbReference type="PANTHER" id="PTHR48079">
    <property type="entry name" value="PROTEIN YEEZ"/>
    <property type="match status" value="1"/>
</dbReference>
<dbReference type="SUPFAM" id="SSF51735">
    <property type="entry name" value="NAD(P)-binding Rossmann-fold domains"/>
    <property type="match status" value="1"/>
</dbReference>
<proteinExistence type="predicted"/>
<evidence type="ECO:0000259" key="1">
    <source>
        <dbReference type="Pfam" id="PF01370"/>
    </source>
</evidence>
<organism evidence="2 3">
    <name type="scientific">Cohnella hongkongensis</name>
    <dbReference type="NCBI Taxonomy" id="178337"/>
    <lineage>
        <taxon>Bacteria</taxon>
        <taxon>Bacillati</taxon>
        <taxon>Bacillota</taxon>
        <taxon>Bacilli</taxon>
        <taxon>Bacillales</taxon>
        <taxon>Paenibacillaceae</taxon>
        <taxon>Cohnella</taxon>
    </lineage>
</organism>
<evidence type="ECO:0000313" key="2">
    <source>
        <dbReference type="EMBL" id="MFC4597648.1"/>
    </source>
</evidence>
<name>A0ABV9F6R3_9BACL</name>
<protein>
    <submittedName>
        <fullName evidence="2">NAD-dependent epimerase/dehydratase family protein</fullName>
    </submittedName>
</protein>
<accession>A0ABV9F6R3</accession>
<dbReference type="InterPro" id="IPR001509">
    <property type="entry name" value="Epimerase_deHydtase"/>
</dbReference>
<dbReference type="EMBL" id="JBHSEP010000002">
    <property type="protein sequence ID" value="MFC4597648.1"/>
    <property type="molecule type" value="Genomic_DNA"/>
</dbReference>
<gene>
    <name evidence="2" type="ORF">ACFO3S_05310</name>
</gene>
<dbReference type="RefSeq" id="WP_378093049.1">
    <property type="nucleotide sequence ID" value="NZ_JBHSEP010000002.1"/>
</dbReference>
<dbReference type="InterPro" id="IPR036291">
    <property type="entry name" value="NAD(P)-bd_dom_sf"/>
</dbReference>
<feature type="domain" description="NAD-dependent epimerase/dehydratase" evidence="1">
    <location>
        <begin position="10"/>
        <end position="182"/>
    </location>
</feature>